<keyword evidence="4" id="KW-0227">DNA damage</keyword>
<evidence type="ECO:0000313" key="14">
    <source>
        <dbReference type="Proteomes" id="UP000039324"/>
    </source>
</evidence>
<feature type="region of interest" description="Disordered" evidence="9">
    <location>
        <begin position="68"/>
        <end position="95"/>
    </location>
</feature>
<dbReference type="GO" id="GO:0046872">
    <property type="term" value="F:metal ion binding"/>
    <property type="evidence" value="ECO:0007669"/>
    <property type="project" value="UniProtKB-KW"/>
</dbReference>
<dbReference type="STRING" id="37360.A0A0G4IQI0"/>
<accession>A0A0G4IQI0</accession>
<gene>
    <name evidence="12" type="ORF">PBRA_000730</name>
    <name evidence="13" type="ORF">PLBR_LOCUS4912</name>
</gene>
<evidence type="ECO:0000313" key="15">
    <source>
        <dbReference type="Proteomes" id="UP000290189"/>
    </source>
</evidence>
<name>A0A0G4IQI0_PLABS</name>
<evidence type="ECO:0000256" key="2">
    <source>
        <dbReference type="ARBA" id="ARBA00022598"/>
    </source>
</evidence>
<dbReference type="EMBL" id="OVEO01000008">
    <property type="protein sequence ID" value="SPQ97697.1"/>
    <property type="molecule type" value="Genomic_DNA"/>
</dbReference>
<keyword evidence="2" id="KW-0436">Ligase</keyword>
<evidence type="ECO:0000256" key="5">
    <source>
        <dbReference type="ARBA" id="ARBA00022842"/>
    </source>
</evidence>
<protein>
    <recommendedName>
        <fullName evidence="1">DNA ligase (NAD(+))</fullName>
        <ecNumber evidence="1">6.5.1.2</ecNumber>
    </recommendedName>
</protein>
<dbReference type="InterPro" id="IPR010994">
    <property type="entry name" value="RuvA_2-like"/>
</dbReference>
<dbReference type="InterPro" id="IPR033136">
    <property type="entry name" value="DNA_ligase_CS"/>
</dbReference>
<comment type="catalytic activity">
    <reaction evidence="8">
        <text>NAD(+) + (deoxyribonucleotide)n-3'-hydroxyl + 5'-phospho-(deoxyribonucleotide)m = (deoxyribonucleotide)n+m + AMP + beta-nicotinamide D-nucleotide.</text>
        <dbReference type="EC" id="6.5.1.2"/>
    </reaction>
</comment>
<dbReference type="InterPro" id="IPR041663">
    <property type="entry name" value="DisA/LigA_HHH"/>
</dbReference>
<evidence type="ECO:0000256" key="1">
    <source>
        <dbReference type="ARBA" id="ARBA00012722"/>
    </source>
</evidence>
<dbReference type="SMART" id="SM00532">
    <property type="entry name" value="LIGANc"/>
    <property type="match status" value="1"/>
</dbReference>
<keyword evidence="7" id="KW-0234">DNA repair</keyword>
<dbReference type="GO" id="GO:0006260">
    <property type="term" value="P:DNA replication"/>
    <property type="evidence" value="ECO:0007669"/>
    <property type="project" value="UniProtKB-KW"/>
</dbReference>
<dbReference type="InterPro" id="IPR012340">
    <property type="entry name" value="NA-bd_OB-fold"/>
</dbReference>
<dbReference type="GO" id="GO:0003677">
    <property type="term" value="F:DNA binding"/>
    <property type="evidence" value="ECO:0007669"/>
    <property type="project" value="InterPro"/>
</dbReference>
<dbReference type="OrthoDB" id="19145at2759"/>
<dbReference type="GO" id="GO:0006281">
    <property type="term" value="P:DNA repair"/>
    <property type="evidence" value="ECO:0007669"/>
    <property type="project" value="UniProtKB-KW"/>
</dbReference>
<evidence type="ECO:0000256" key="8">
    <source>
        <dbReference type="ARBA" id="ARBA00034005"/>
    </source>
</evidence>
<dbReference type="Gene3D" id="1.10.150.20">
    <property type="entry name" value="5' to 3' exonuclease, C-terminal subdomain"/>
    <property type="match status" value="2"/>
</dbReference>
<keyword evidence="5" id="KW-0460">Magnesium</keyword>
<keyword evidence="6" id="KW-0520">NAD</keyword>
<dbReference type="Pfam" id="PF01653">
    <property type="entry name" value="DNA_ligase_aden"/>
    <property type="match status" value="1"/>
</dbReference>
<evidence type="ECO:0000256" key="4">
    <source>
        <dbReference type="ARBA" id="ARBA00022763"/>
    </source>
</evidence>
<dbReference type="Gene3D" id="1.10.287.610">
    <property type="entry name" value="Helix hairpin bin"/>
    <property type="match status" value="1"/>
</dbReference>
<feature type="domain" description="NAD-dependent DNA ligase N-terminal" evidence="11">
    <location>
        <begin position="21"/>
        <end position="444"/>
    </location>
</feature>
<dbReference type="InterPro" id="IPR013840">
    <property type="entry name" value="DNAligase_N"/>
</dbReference>
<dbReference type="EC" id="6.5.1.2" evidence="1"/>
<keyword evidence="3" id="KW-0235">DNA replication</keyword>
<feature type="domain" description="Helix-hairpin-helix DNA-binding motif class 1" evidence="10">
    <location>
        <begin position="442"/>
        <end position="461"/>
    </location>
</feature>
<keyword evidence="14" id="KW-1185">Reference proteome</keyword>
<reference evidence="13 15" key="2">
    <citation type="submission" date="2018-03" db="EMBL/GenBank/DDBJ databases">
        <authorList>
            <person name="Fogelqvist J."/>
        </authorList>
    </citation>
    <scope>NUCLEOTIDE SEQUENCE [LARGE SCALE GENOMIC DNA]</scope>
</reference>
<dbReference type="InterPro" id="IPR013839">
    <property type="entry name" value="DNAligase_adenylation"/>
</dbReference>
<feature type="domain" description="Helix-hairpin-helix DNA-binding motif class 1" evidence="10">
    <location>
        <begin position="512"/>
        <end position="528"/>
    </location>
</feature>
<dbReference type="Gene3D" id="2.40.50.140">
    <property type="entry name" value="Nucleic acid-binding proteins"/>
    <property type="match status" value="1"/>
</dbReference>
<dbReference type="PROSITE" id="PS01056">
    <property type="entry name" value="DNA_LIGASE_N2"/>
    <property type="match status" value="1"/>
</dbReference>
<evidence type="ECO:0000259" key="11">
    <source>
        <dbReference type="SMART" id="SM00532"/>
    </source>
</evidence>
<organism evidence="12 14">
    <name type="scientific">Plasmodiophora brassicae</name>
    <name type="common">Clubroot disease agent</name>
    <dbReference type="NCBI Taxonomy" id="37360"/>
    <lineage>
        <taxon>Eukaryota</taxon>
        <taxon>Sar</taxon>
        <taxon>Rhizaria</taxon>
        <taxon>Endomyxa</taxon>
        <taxon>Phytomyxea</taxon>
        <taxon>Plasmodiophorida</taxon>
        <taxon>Plasmodiophoridae</taxon>
        <taxon>Plasmodiophora</taxon>
    </lineage>
</organism>
<dbReference type="Proteomes" id="UP000290189">
    <property type="component" value="Unassembled WGS sequence"/>
</dbReference>
<sequence>MLRRLLRQHVGRRRRFSQAHDPAVRVAELRDWLARCSQAYYGGEDPLASDAEFDVAMAELAHLEARFPSLRSPTSPTDRVGAPPESHEPVAHSSPMLSLRSVTRLADVHAFLEQTAPSAWTVERKYDGMAIALRYDRHGRFRRAISRGDGEFGDDVTDAVRRAARNLPVHVRNDMNVAFEVRGEAVMPIGSSAATGPLRNQVAGLLRRKLNGRASSSIDLICYQLLLTSGGTQRSHVEDMSLLKSLGFTVDTGLVPCQTPDQVAAAIHDLQASRATFPYESDGVVVKVDASEARLRLGSTARAPRWALAFKFDALQAKSILERIELSVGRTGKVTPVAIVRPVTLGGVVVSRATLHNARHVLQFGIVQQGDVVRIQRSGDVIPHVVRVEPVGPRADRDDVFDVCPCTRRSKLRFEDGEPDAWCVDPHCPSVVVARLVYAVSKNALDVRGLGESAIRQLVDVGLIRDIPDLFDLRQPDLVALPRWDTKKAAAAIASIEMVRERVDQLGLVTSLGIDGVGRTVARRLLDHFGQSGERLLRAPAHELREVKGVGERVASALAAFVASDRARHLLERFRALGMLR</sequence>
<evidence type="ECO:0000256" key="7">
    <source>
        <dbReference type="ARBA" id="ARBA00023204"/>
    </source>
</evidence>
<dbReference type="SUPFAM" id="SSF50249">
    <property type="entry name" value="Nucleic acid-binding proteins"/>
    <property type="match status" value="1"/>
</dbReference>
<proteinExistence type="predicted"/>
<dbReference type="Proteomes" id="UP000039324">
    <property type="component" value="Unassembled WGS sequence"/>
</dbReference>
<keyword evidence="13" id="KW-0496">Mitochondrion</keyword>
<dbReference type="SUPFAM" id="SSF56091">
    <property type="entry name" value="DNA ligase/mRNA capping enzyme, catalytic domain"/>
    <property type="match status" value="1"/>
</dbReference>
<evidence type="ECO:0000256" key="3">
    <source>
        <dbReference type="ARBA" id="ARBA00022705"/>
    </source>
</evidence>
<dbReference type="EMBL" id="CDSF01000079">
    <property type="protein sequence ID" value="CEO97386.1"/>
    <property type="molecule type" value="Genomic_DNA"/>
</dbReference>
<dbReference type="SUPFAM" id="SSF47781">
    <property type="entry name" value="RuvA domain 2-like"/>
    <property type="match status" value="1"/>
</dbReference>
<evidence type="ECO:0000259" key="10">
    <source>
        <dbReference type="SMART" id="SM00278"/>
    </source>
</evidence>
<dbReference type="InterPro" id="IPR001679">
    <property type="entry name" value="DNA_ligase"/>
</dbReference>
<dbReference type="AlphaFoldDB" id="A0A0G4IQI0"/>
<dbReference type="SMART" id="SM00278">
    <property type="entry name" value="HhH1"/>
    <property type="match status" value="3"/>
</dbReference>
<dbReference type="Gene3D" id="3.30.470.30">
    <property type="entry name" value="DNA ligase/mRNA capping enzyme"/>
    <property type="match status" value="1"/>
</dbReference>
<dbReference type="GO" id="GO:0003911">
    <property type="term" value="F:DNA ligase (NAD+) activity"/>
    <property type="evidence" value="ECO:0007669"/>
    <property type="project" value="UniProtKB-EC"/>
</dbReference>
<feature type="domain" description="Helix-hairpin-helix DNA-binding motif class 1" evidence="10">
    <location>
        <begin position="542"/>
        <end position="561"/>
    </location>
</feature>
<evidence type="ECO:0000313" key="13">
    <source>
        <dbReference type="EMBL" id="SPQ97697.1"/>
    </source>
</evidence>
<dbReference type="InterPro" id="IPR003583">
    <property type="entry name" value="Hlx-hairpin-Hlx_DNA-bd_motif"/>
</dbReference>
<dbReference type="OMA" id="HDVEHEI"/>
<dbReference type="PIRSF" id="PIRSF001604">
    <property type="entry name" value="LigA"/>
    <property type="match status" value="1"/>
</dbReference>
<evidence type="ECO:0000256" key="6">
    <source>
        <dbReference type="ARBA" id="ARBA00023027"/>
    </source>
</evidence>
<dbReference type="Pfam" id="PF03120">
    <property type="entry name" value="OB_DNA_ligase"/>
    <property type="match status" value="1"/>
</dbReference>
<dbReference type="NCBIfam" id="NF005932">
    <property type="entry name" value="PRK07956.1"/>
    <property type="match status" value="1"/>
</dbReference>
<reference evidence="12 14" key="1">
    <citation type="submission" date="2015-02" db="EMBL/GenBank/DDBJ databases">
        <authorList>
            <person name="Chooi Y.-H."/>
        </authorList>
    </citation>
    <scope>NUCLEOTIDE SEQUENCE [LARGE SCALE GENOMIC DNA]</scope>
    <source>
        <strain evidence="12">E3</strain>
    </source>
</reference>
<dbReference type="Pfam" id="PF12826">
    <property type="entry name" value="HHH_2"/>
    <property type="match status" value="1"/>
</dbReference>
<evidence type="ECO:0000313" key="12">
    <source>
        <dbReference type="EMBL" id="CEO97386.1"/>
    </source>
</evidence>
<dbReference type="InterPro" id="IPR004150">
    <property type="entry name" value="NAD_DNA_ligase_OB"/>
</dbReference>
<evidence type="ECO:0000256" key="9">
    <source>
        <dbReference type="SAM" id="MobiDB-lite"/>
    </source>
</evidence>
<geneLocation type="mitochondrion" evidence="13"/>